<organism evidence="9 10">
    <name type="scientific">Pantoea ananatis (strain AJ13355)</name>
    <dbReference type="NCBI Taxonomy" id="932677"/>
    <lineage>
        <taxon>Bacteria</taxon>
        <taxon>Pseudomonadati</taxon>
        <taxon>Pseudomonadota</taxon>
        <taxon>Gammaproteobacteria</taxon>
        <taxon>Enterobacterales</taxon>
        <taxon>Erwiniaceae</taxon>
        <taxon>Pantoea</taxon>
    </lineage>
</organism>
<dbReference type="Pfam" id="PF00860">
    <property type="entry name" value="Xan_ur_permease"/>
    <property type="match status" value="1"/>
</dbReference>
<evidence type="ECO:0000313" key="10">
    <source>
        <dbReference type="Proteomes" id="UP000006690"/>
    </source>
</evidence>
<dbReference type="eggNOG" id="COG2233">
    <property type="taxonomic scope" value="Bacteria"/>
</dbReference>
<keyword evidence="5 8" id="KW-0812">Transmembrane</keyword>
<evidence type="ECO:0000256" key="2">
    <source>
        <dbReference type="ARBA" id="ARBA00008821"/>
    </source>
</evidence>
<dbReference type="InterPro" id="IPR006043">
    <property type="entry name" value="NCS2"/>
</dbReference>
<feature type="transmembrane region" description="Helical" evidence="8">
    <location>
        <begin position="270"/>
        <end position="295"/>
    </location>
</feature>
<evidence type="ECO:0000256" key="5">
    <source>
        <dbReference type="ARBA" id="ARBA00022692"/>
    </source>
</evidence>
<gene>
    <name evidence="9" type="primary">yicE</name>
    <name evidence="9" type="ordered locus">PAJ_2965</name>
</gene>
<feature type="transmembrane region" description="Helical" evidence="8">
    <location>
        <begin position="447"/>
        <end position="466"/>
    </location>
</feature>
<evidence type="ECO:0000256" key="3">
    <source>
        <dbReference type="ARBA" id="ARBA00022448"/>
    </source>
</evidence>
<dbReference type="KEGG" id="paj:PAJ_2965"/>
<dbReference type="PANTHER" id="PTHR42810:SF2">
    <property type="entry name" value="PURINE PERMEASE C1399.01C-RELATED"/>
    <property type="match status" value="1"/>
</dbReference>
<feature type="transmembrane region" description="Helical" evidence="8">
    <location>
        <begin position="49"/>
        <end position="71"/>
    </location>
</feature>
<feature type="transmembrane region" description="Helical" evidence="8">
    <location>
        <begin position="143"/>
        <end position="163"/>
    </location>
</feature>
<dbReference type="AlphaFoldDB" id="A0A0H3L857"/>
<dbReference type="PATRIC" id="fig|932677.3.peg.3441"/>
<feature type="transmembrane region" description="Helical" evidence="8">
    <location>
        <begin position="80"/>
        <end position="98"/>
    </location>
</feature>
<feature type="transmembrane region" description="Helical" evidence="8">
    <location>
        <begin position="104"/>
        <end position="131"/>
    </location>
</feature>
<feature type="transmembrane region" description="Helical" evidence="8">
    <location>
        <begin position="203"/>
        <end position="223"/>
    </location>
</feature>
<dbReference type="PROSITE" id="PS01116">
    <property type="entry name" value="XANTH_URACIL_PERMASE"/>
    <property type="match status" value="1"/>
</dbReference>
<dbReference type="NCBIfam" id="NF037981">
    <property type="entry name" value="NCS2_1"/>
    <property type="match status" value="1"/>
</dbReference>
<evidence type="ECO:0000313" key="9">
    <source>
        <dbReference type="EMBL" id="BAK13045.1"/>
    </source>
</evidence>
<name>A0A0H3L857_PANAA</name>
<evidence type="ECO:0000256" key="8">
    <source>
        <dbReference type="SAM" id="Phobius"/>
    </source>
</evidence>
<dbReference type="HOGENOM" id="CLU_017959_8_0_6"/>
<proteinExistence type="inferred from homology"/>
<feature type="transmembrane region" description="Helical" evidence="8">
    <location>
        <begin position="358"/>
        <end position="377"/>
    </location>
</feature>
<keyword evidence="3" id="KW-0813">Transport</keyword>
<keyword evidence="6 8" id="KW-1133">Transmembrane helix</keyword>
<feature type="transmembrane region" description="Helical" evidence="8">
    <location>
        <begin position="416"/>
        <end position="435"/>
    </location>
</feature>
<evidence type="ECO:0000256" key="4">
    <source>
        <dbReference type="ARBA" id="ARBA00022475"/>
    </source>
</evidence>
<dbReference type="NCBIfam" id="TIGR00801">
    <property type="entry name" value="ncs2"/>
    <property type="match status" value="1"/>
</dbReference>
<accession>A0A0H3L857</accession>
<keyword evidence="7 8" id="KW-0472">Membrane</keyword>
<dbReference type="EMBL" id="AP012032">
    <property type="protein sequence ID" value="BAK13045.1"/>
    <property type="molecule type" value="Genomic_DNA"/>
</dbReference>
<sequence>MRSLDTTQNLACFMQYRRTSLHPKEIIMSDPKNSGLLYGLDQRIPPLQAFFSALQHVLAGLVGIITPPLLIGTALGLDAWLPYLISMSLLASGIGTFLQSNRVWGIGAGMICMQGTSFAFLGVAISGGLWVKAQGGSPEDIMAMLFGVNFVAALVPVIVSRFIDTLKRVFTPVVTGSVIALIGISLIKVSVINWCGGEKAQDFASLSNLALGALTLGVIVVLSCSGNRWLRLSSVVAGIAAGCIAAALSGKFQVHDLGESVFRLPSLFPFGFHFNSTLFIPVVLVSLVCIIEAVGDLTANSLISGKSITDKTFSARLKGGILADGLSCMIAAMLSAFPNTTFAQNNGVIQMTGVASRFVGRYVGVILILLGLFPPFSEALRQIPTPVLGGATMVMFGCVVTAGIRILSQAPLTRREILIVGLAFSFGLGIESVPASLSHLPPMFENLFGSAATTGGLVAIVLNLLIPGADKPAREEVEEGESAQSL</sequence>
<dbReference type="InterPro" id="IPR017588">
    <property type="entry name" value="UacT-like"/>
</dbReference>
<dbReference type="Proteomes" id="UP000006690">
    <property type="component" value="Chromosome"/>
</dbReference>
<evidence type="ECO:0000256" key="7">
    <source>
        <dbReference type="ARBA" id="ARBA00023136"/>
    </source>
</evidence>
<reference evidence="10" key="1">
    <citation type="journal article" date="2012" name="Appl. Microbiol. Biotechnol.">
        <title>The complete genome sequence of Pantoea ananatis AJ13355, an organism with great biotechnological potential.</title>
        <authorList>
            <person name="Hara Y."/>
            <person name="Kadotani N."/>
            <person name="Izui H."/>
            <person name="Katashkina J.I."/>
            <person name="Kuvaeva T.M."/>
            <person name="Andreeva I.G."/>
            <person name="Golubeva L.I."/>
            <person name="Malko D.B."/>
            <person name="Makeev V.J."/>
            <person name="Mashko S.V."/>
            <person name="Kozlov Y.I."/>
        </authorList>
    </citation>
    <scope>NUCLEOTIDE SEQUENCE [LARGE SCALE GENOMIC DNA]</scope>
    <source>
        <strain evidence="10">AJ13355</strain>
    </source>
</reference>
<dbReference type="NCBIfam" id="TIGR03173">
    <property type="entry name" value="pbuX"/>
    <property type="match status" value="1"/>
</dbReference>
<keyword evidence="4" id="KW-1003">Cell membrane</keyword>
<dbReference type="GO" id="GO:0042907">
    <property type="term" value="F:xanthine transmembrane transporter activity"/>
    <property type="evidence" value="ECO:0007669"/>
    <property type="project" value="TreeGrafter"/>
</dbReference>
<evidence type="ECO:0000256" key="1">
    <source>
        <dbReference type="ARBA" id="ARBA00004651"/>
    </source>
</evidence>
<protein>
    <submittedName>
        <fullName evidence="9">Purine permease YicE</fullName>
    </submittedName>
</protein>
<dbReference type="InterPro" id="IPR006042">
    <property type="entry name" value="Xan_ur_permease"/>
</dbReference>
<dbReference type="PANTHER" id="PTHR42810">
    <property type="entry name" value="PURINE PERMEASE C1399.01C-RELATED"/>
    <property type="match status" value="1"/>
</dbReference>
<feature type="transmembrane region" description="Helical" evidence="8">
    <location>
        <begin position="229"/>
        <end position="249"/>
    </location>
</feature>
<feature type="transmembrane region" description="Helical" evidence="8">
    <location>
        <begin position="169"/>
        <end position="191"/>
    </location>
</feature>
<feature type="transmembrane region" description="Helical" evidence="8">
    <location>
        <begin position="383"/>
        <end position="404"/>
    </location>
</feature>
<comment type="similarity">
    <text evidence="2">Belongs to the nucleobase:cation symporter-2 (NCS2) (TC 2.A.40) family.</text>
</comment>
<comment type="subcellular location">
    <subcellularLocation>
        <location evidence="1">Cell membrane</location>
        <topology evidence="1">Multi-pass membrane protein</topology>
    </subcellularLocation>
</comment>
<dbReference type="GO" id="GO:0005886">
    <property type="term" value="C:plasma membrane"/>
    <property type="evidence" value="ECO:0007669"/>
    <property type="project" value="UniProtKB-SubCell"/>
</dbReference>
<evidence type="ECO:0000256" key="6">
    <source>
        <dbReference type="ARBA" id="ARBA00022989"/>
    </source>
</evidence>